<protein>
    <submittedName>
        <fullName evidence="1">Uncharacterized protein</fullName>
    </submittedName>
</protein>
<evidence type="ECO:0000313" key="2">
    <source>
        <dbReference type="Proteomes" id="UP000886998"/>
    </source>
</evidence>
<keyword evidence="2" id="KW-1185">Reference proteome</keyword>
<dbReference type="OrthoDB" id="6473117at2759"/>
<comment type="caution">
    <text evidence="1">The sequence shown here is derived from an EMBL/GenBank/DDBJ whole genome shotgun (WGS) entry which is preliminary data.</text>
</comment>
<proteinExistence type="predicted"/>
<gene>
    <name evidence="1" type="ORF">TNIN_429191</name>
</gene>
<dbReference type="AlphaFoldDB" id="A0A8X6YI84"/>
<reference evidence="1" key="1">
    <citation type="submission" date="2020-08" db="EMBL/GenBank/DDBJ databases">
        <title>Multicomponent nature underlies the extraordinary mechanical properties of spider dragline silk.</title>
        <authorList>
            <person name="Kono N."/>
            <person name="Nakamura H."/>
            <person name="Mori M."/>
            <person name="Yoshida Y."/>
            <person name="Ohtoshi R."/>
            <person name="Malay A.D."/>
            <person name="Moran D.A.P."/>
            <person name="Tomita M."/>
            <person name="Numata K."/>
            <person name="Arakawa K."/>
        </authorList>
    </citation>
    <scope>NUCLEOTIDE SEQUENCE</scope>
</reference>
<dbReference type="EMBL" id="BMAV01020058">
    <property type="protein sequence ID" value="GFY73435.1"/>
    <property type="molecule type" value="Genomic_DNA"/>
</dbReference>
<name>A0A8X6YI84_9ARAC</name>
<organism evidence="1 2">
    <name type="scientific">Trichonephila inaurata madagascariensis</name>
    <dbReference type="NCBI Taxonomy" id="2747483"/>
    <lineage>
        <taxon>Eukaryota</taxon>
        <taxon>Metazoa</taxon>
        <taxon>Ecdysozoa</taxon>
        <taxon>Arthropoda</taxon>
        <taxon>Chelicerata</taxon>
        <taxon>Arachnida</taxon>
        <taxon>Araneae</taxon>
        <taxon>Araneomorphae</taxon>
        <taxon>Entelegynae</taxon>
        <taxon>Araneoidea</taxon>
        <taxon>Nephilidae</taxon>
        <taxon>Trichonephila</taxon>
        <taxon>Trichonephila inaurata</taxon>
    </lineage>
</organism>
<evidence type="ECO:0000313" key="1">
    <source>
        <dbReference type="EMBL" id="GFY73435.1"/>
    </source>
</evidence>
<dbReference type="Proteomes" id="UP000886998">
    <property type="component" value="Unassembled WGS sequence"/>
</dbReference>
<accession>A0A8X6YI84</accession>
<sequence>MAIQFILEIAMHLLQSAFYVAFGLDIPSFFEIILFELTMEIIKNCTVRNQVIPLSEIGTPVSSQPIFMINVNNAIPVVRSIAVYQFCQALELKTVHAPSNDVDKMIQIKPRKVKQILTTPVVYSVTLSKMCEALNLKVELRPENERPIFVNKKRRQAPVVHSLTVFCICQALQLDAQLAGASDQ</sequence>